<evidence type="ECO:0000313" key="3">
    <source>
        <dbReference type="Proteomes" id="UP000242715"/>
    </source>
</evidence>
<dbReference type="InterPro" id="IPR035979">
    <property type="entry name" value="RBD_domain_sf"/>
</dbReference>
<name>A0A2Z6P2J6_TRISU</name>
<dbReference type="CDD" id="cd00590">
    <property type="entry name" value="RRM_SF"/>
    <property type="match status" value="1"/>
</dbReference>
<keyword evidence="3" id="KW-1185">Reference proteome</keyword>
<evidence type="ECO:0008006" key="4">
    <source>
        <dbReference type="Google" id="ProtNLM"/>
    </source>
</evidence>
<dbReference type="AlphaFoldDB" id="A0A2Z6P2J6"/>
<evidence type="ECO:0000256" key="1">
    <source>
        <dbReference type="SAM" id="MobiDB-lite"/>
    </source>
</evidence>
<reference evidence="3" key="1">
    <citation type="journal article" date="2017" name="Front. Plant Sci.">
        <title>Climate Clever Clovers: New Paradigm to Reduce the Environmental Footprint of Ruminants by Breeding Low Methanogenic Forages Utilizing Haplotype Variation.</title>
        <authorList>
            <person name="Kaur P."/>
            <person name="Appels R."/>
            <person name="Bayer P.E."/>
            <person name="Keeble-Gagnere G."/>
            <person name="Wang J."/>
            <person name="Hirakawa H."/>
            <person name="Shirasawa K."/>
            <person name="Vercoe P."/>
            <person name="Stefanova K."/>
            <person name="Durmic Z."/>
            <person name="Nichols P."/>
            <person name="Revell C."/>
            <person name="Isobe S.N."/>
            <person name="Edwards D."/>
            <person name="Erskine W."/>
        </authorList>
    </citation>
    <scope>NUCLEOTIDE SEQUENCE [LARGE SCALE GENOMIC DNA]</scope>
    <source>
        <strain evidence="3">cv. Daliak</strain>
    </source>
</reference>
<evidence type="ECO:0000313" key="2">
    <source>
        <dbReference type="EMBL" id="GAU50701.1"/>
    </source>
</evidence>
<feature type="region of interest" description="Disordered" evidence="1">
    <location>
        <begin position="118"/>
        <end position="137"/>
    </location>
</feature>
<gene>
    <name evidence="2" type="ORF">TSUD_367370</name>
</gene>
<organism evidence="2 3">
    <name type="scientific">Trifolium subterraneum</name>
    <name type="common">Subterranean clover</name>
    <dbReference type="NCBI Taxonomy" id="3900"/>
    <lineage>
        <taxon>Eukaryota</taxon>
        <taxon>Viridiplantae</taxon>
        <taxon>Streptophyta</taxon>
        <taxon>Embryophyta</taxon>
        <taxon>Tracheophyta</taxon>
        <taxon>Spermatophyta</taxon>
        <taxon>Magnoliopsida</taxon>
        <taxon>eudicotyledons</taxon>
        <taxon>Gunneridae</taxon>
        <taxon>Pentapetalae</taxon>
        <taxon>rosids</taxon>
        <taxon>fabids</taxon>
        <taxon>Fabales</taxon>
        <taxon>Fabaceae</taxon>
        <taxon>Papilionoideae</taxon>
        <taxon>50 kb inversion clade</taxon>
        <taxon>NPAAA clade</taxon>
        <taxon>Hologalegina</taxon>
        <taxon>IRL clade</taxon>
        <taxon>Trifolieae</taxon>
        <taxon>Trifolium</taxon>
    </lineage>
</organism>
<dbReference type="GO" id="GO:0003676">
    <property type="term" value="F:nucleic acid binding"/>
    <property type="evidence" value="ECO:0007669"/>
    <property type="project" value="InterPro"/>
</dbReference>
<sequence>MISRPFFSRNFPDNFGAYVMLRSFQYYGDATEMVIPTKRGIRGRRFGFVRFAYVTDILRFETELDSIIFGRDKILVNISRFNRAEDGRKTSRNLSSKENGEVRREENIQSNRGIEQLGAGETQHHFQKPSKPKTGGVVRTLSQSENLGSDHLLFSSDIEGGGVRHQTGCVYSDGLRSVYFRLNNVDPKAPQDRVVASKISSVRLFGEVNSLRRCLLAEELL</sequence>
<feature type="region of interest" description="Disordered" evidence="1">
    <location>
        <begin position="87"/>
        <end position="111"/>
    </location>
</feature>
<dbReference type="Proteomes" id="UP000242715">
    <property type="component" value="Unassembled WGS sequence"/>
</dbReference>
<protein>
    <recommendedName>
        <fullName evidence="4">RRM domain-containing protein</fullName>
    </recommendedName>
</protein>
<accession>A0A2Z6P2J6</accession>
<dbReference type="OrthoDB" id="1750209at2759"/>
<dbReference type="SUPFAM" id="SSF54928">
    <property type="entry name" value="RNA-binding domain, RBD"/>
    <property type="match status" value="1"/>
</dbReference>
<feature type="compositionally biased region" description="Basic and acidic residues" evidence="1">
    <location>
        <begin position="98"/>
        <end position="107"/>
    </location>
</feature>
<dbReference type="EMBL" id="DF974848">
    <property type="protein sequence ID" value="GAU50701.1"/>
    <property type="molecule type" value="Genomic_DNA"/>
</dbReference>
<proteinExistence type="predicted"/>